<accession>A0A177KLZ0</accession>
<dbReference type="SFLD" id="SFLDS00003">
    <property type="entry name" value="Haloacid_Dehalogenase"/>
    <property type="match status" value="1"/>
</dbReference>
<gene>
    <name evidence="1" type="ORF">AWH48_07205</name>
</gene>
<reference evidence="1 2" key="1">
    <citation type="submission" date="2016-01" db="EMBL/GenBank/DDBJ databases">
        <title>Investigation of taxonomic status of Bacillus aminovorans.</title>
        <authorList>
            <person name="Verma A."/>
            <person name="Pal Y."/>
            <person name="Krishnamurthi S."/>
        </authorList>
    </citation>
    <scope>NUCLEOTIDE SEQUENCE [LARGE SCALE GENOMIC DNA]</scope>
    <source>
        <strain evidence="1 2">DSM 4337</strain>
    </source>
</reference>
<dbReference type="OrthoDB" id="9806027at2"/>
<dbReference type="RefSeq" id="WP_018394911.1">
    <property type="nucleotide sequence ID" value="NZ_LQWZ01000033.1"/>
</dbReference>
<comment type="caution">
    <text evidence="1">The sequence shown here is derived from an EMBL/GenBank/DDBJ whole genome shotgun (WGS) entry which is preliminary data.</text>
</comment>
<dbReference type="GO" id="GO:0005829">
    <property type="term" value="C:cytosol"/>
    <property type="evidence" value="ECO:0007669"/>
    <property type="project" value="TreeGrafter"/>
</dbReference>
<evidence type="ECO:0000313" key="1">
    <source>
        <dbReference type="EMBL" id="OAH54383.1"/>
    </source>
</evidence>
<dbReference type="GO" id="GO:0016791">
    <property type="term" value="F:phosphatase activity"/>
    <property type="evidence" value="ECO:0007669"/>
    <property type="project" value="TreeGrafter"/>
</dbReference>
<dbReference type="Pfam" id="PF08282">
    <property type="entry name" value="Hydrolase_3"/>
    <property type="match status" value="1"/>
</dbReference>
<dbReference type="PROSITE" id="PS01229">
    <property type="entry name" value="COF_2"/>
    <property type="match status" value="1"/>
</dbReference>
<dbReference type="PANTHER" id="PTHR10000:SF55">
    <property type="entry name" value="5-AMINO-6-(5-PHOSPHO-D-RIBITYLAMINO)URACIL PHOSPHATASE YCSE"/>
    <property type="match status" value="1"/>
</dbReference>
<protein>
    <submittedName>
        <fullName evidence="1">Hydrolase</fullName>
    </submittedName>
</protein>
<dbReference type="Gene3D" id="3.30.1240.10">
    <property type="match status" value="1"/>
</dbReference>
<dbReference type="Gene3D" id="3.40.50.1000">
    <property type="entry name" value="HAD superfamily/HAD-like"/>
    <property type="match status" value="1"/>
</dbReference>
<dbReference type="InterPro" id="IPR000150">
    <property type="entry name" value="Cof"/>
</dbReference>
<dbReference type="InterPro" id="IPR036412">
    <property type="entry name" value="HAD-like_sf"/>
</dbReference>
<organism evidence="1 2">
    <name type="scientific">Domibacillus aminovorans</name>
    <dbReference type="NCBI Taxonomy" id="29332"/>
    <lineage>
        <taxon>Bacteria</taxon>
        <taxon>Bacillati</taxon>
        <taxon>Bacillota</taxon>
        <taxon>Bacilli</taxon>
        <taxon>Bacillales</taxon>
        <taxon>Bacillaceae</taxon>
        <taxon>Domibacillus</taxon>
    </lineage>
</organism>
<dbReference type="CDD" id="cd07516">
    <property type="entry name" value="HAD_Pase"/>
    <property type="match status" value="1"/>
</dbReference>
<name>A0A177KLZ0_9BACI</name>
<dbReference type="PANTHER" id="PTHR10000">
    <property type="entry name" value="PHOSPHOSERINE PHOSPHATASE"/>
    <property type="match status" value="1"/>
</dbReference>
<proteinExistence type="predicted"/>
<dbReference type="SUPFAM" id="SSF56784">
    <property type="entry name" value="HAD-like"/>
    <property type="match status" value="1"/>
</dbReference>
<dbReference type="Proteomes" id="UP000077271">
    <property type="component" value="Unassembled WGS sequence"/>
</dbReference>
<dbReference type="NCBIfam" id="TIGR00099">
    <property type="entry name" value="Cof-subfamily"/>
    <property type="match status" value="1"/>
</dbReference>
<dbReference type="NCBIfam" id="TIGR01484">
    <property type="entry name" value="HAD-SF-IIB"/>
    <property type="match status" value="1"/>
</dbReference>
<dbReference type="SFLD" id="SFLDG01140">
    <property type="entry name" value="C2.B:_Phosphomannomutase_and_P"/>
    <property type="match status" value="1"/>
</dbReference>
<evidence type="ECO:0000313" key="2">
    <source>
        <dbReference type="Proteomes" id="UP000077271"/>
    </source>
</evidence>
<dbReference type="EMBL" id="LQWZ01000033">
    <property type="protein sequence ID" value="OAH54383.1"/>
    <property type="molecule type" value="Genomic_DNA"/>
</dbReference>
<dbReference type="GO" id="GO:0000287">
    <property type="term" value="F:magnesium ion binding"/>
    <property type="evidence" value="ECO:0007669"/>
    <property type="project" value="TreeGrafter"/>
</dbReference>
<keyword evidence="1" id="KW-0378">Hydrolase</keyword>
<dbReference type="InterPro" id="IPR023214">
    <property type="entry name" value="HAD_sf"/>
</dbReference>
<dbReference type="AlphaFoldDB" id="A0A177KLZ0"/>
<sequence>MITSIATDMDGTLLNGKMEVSEANCDAIKKAQKLGVEVIVATGRSYAEARFALEGSGIECPIIAVNGAETRNAAGEVVQFTAIEDDTASDIYRRLKDVGVYFEVFTNQGAYTDNPDKAVELLIDIVSSAHPEISVEEIRETAQQRVNRKLILPVDEYESIIHDIDHHIYKFFVFSTDDDLLQKASDRLEGIAGIAVSSSGNENLEVTNELAQKGLALEALLSSKGLSMNDALAVGDNYNDLSMLEKVEYSYAMGNAHENIKRACRFETAGNNENGVAQAIEDALERSMAK</sequence>
<dbReference type="InterPro" id="IPR006379">
    <property type="entry name" value="HAD-SF_hydro_IIB"/>
</dbReference>